<organism evidence="7 8">
    <name type="scientific">Aphanomyces stellatus</name>
    <dbReference type="NCBI Taxonomy" id="120398"/>
    <lineage>
        <taxon>Eukaryota</taxon>
        <taxon>Sar</taxon>
        <taxon>Stramenopiles</taxon>
        <taxon>Oomycota</taxon>
        <taxon>Saprolegniomycetes</taxon>
        <taxon>Saprolegniales</taxon>
        <taxon>Verrucalvaceae</taxon>
        <taxon>Aphanomyces</taxon>
    </lineage>
</organism>
<feature type="compositionally biased region" description="Basic and acidic residues" evidence="4">
    <location>
        <begin position="1"/>
        <end position="32"/>
    </location>
</feature>
<dbReference type="Pfam" id="PF12775">
    <property type="entry name" value="AAA_7"/>
    <property type="match status" value="1"/>
</dbReference>
<dbReference type="GO" id="GO:0005509">
    <property type="term" value="F:calcium ion binding"/>
    <property type="evidence" value="ECO:0007669"/>
    <property type="project" value="InterPro"/>
</dbReference>
<evidence type="ECO:0000256" key="1">
    <source>
        <dbReference type="ARBA" id="ARBA00022837"/>
    </source>
</evidence>
<dbReference type="OrthoDB" id="199400at2759"/>
<accession>A0A485KYB8</accession>
<feature type="compositionally biased region" description="Polar residues" evidence="4">
    <location>
        <begin position="2963"/>
        <end position="2977"/>
    </location>
</feature>
<dbReference type="Gene3D" id="1.10.238.10">
    <property type="entry name" value="EF-hand"/>
    <property type="match status" value="1"/>
</dbReference>
<feature type="compositionally biased region" description="Low complexity" evidence="4">
    <location>
        <begin position="93"/>
        <end position="109"/>
    </location>
</feature>
<keyword evidence="2 3" id="KW-0175">Coiled coil</keyword>
<dbReference type="PROSITE" id="PS00018">
    <property type="entry name" value="EF_HAND_1"/>
    <property type="match status" value="1"/>
</dbReference>
<protein>
    <submittedName>
        <fullName evidence="7">Aste57867_13390 protein</fullName>
    </submittedName>
</protein>
<dbReference type="InterPro" id="IPR018247">
    <property type="entry name" value="EF_Hand_1_Ca_BS"/>
</dbReference>
<dbReference type="InterPro" id="IPR013602">
    <property type="entry name" value="Dynein_heavy_linker"/>
</dbReference>
<feature type="compositionally biased region" description="Low complexity" evidence="4">
    <location>
        <begin position="2991"/>
        <end position="3003"/>
    </location>
</feature>
<dbReference type="InterPro" id="IPR027417">
    <property type="entry name" value="P-loop_NTPase"/>
</dbReference>
<evidence type="ECO:0000313" key="8">
    <source>
        <dbReference type="Proteomes" id="UP000332933"/>
    </source>
</evidence>
<dbReference type="InterPro" id="IPR011992">
    <property type="entry name" value="EF-hand-dom_pair"/>
</dbReference>
<feature type="region of interest" description="Disordered" evidence="4">
    <location>
        <begin position="2924"/>
        <end position="3003"/>
    </location>
</feature>
<dbReference type="Proteomes" id="UP000332933">
    <property type="component" value="Unassembled WGS sequence"/>
</dbReference>
<dbReference type="PROSITE" id="PS50222">
    <property type="entry name" value="EF_HAND_2"/>
    <property type="match status" value="1"/>
</dbReference>
<feature type="compositionally biased region" description="Polar residues" evidence="4">
    <location>
        <begin position="2934"/>
        <end position="2951"/>
    </location>
</feature>
<dbReference type="PANTHER" id="PTHR45703">
    <property type="entry name" value="DYNEIN HEAVY CHAIN"/>
    <property type="match status" value="1"/>
</dbReference>
<feature type="region of interest" description="Disordered" evidence="4">
    <location>
        <begin position="266"/>
        <end position="296"/>
    </location>
</feature>
<feature type="domain" description="EF-hand" evidence="5">
    <location>
        <begin position="734"/>
        <end position="769"/>
    </location>
</feature>
<dbReference type="Pfam" id="PF12780">
    <property type="entry name" value="AAA_8"/>
    <property type="match status" value="1"/>
</dbReference>
<keyword evidence="8" id="KW-1185">Reference proteome</keyword>
<reference evidence="7 8" key="1">
    <citation type="submission" date="2019-03" db="EMBL/GenBank/DDBJ databases">
        <authorList>
            <person name="Gaulin E."/>
            <person name="Dumas B."/>
        </authorList>
    </citation>
    <scope>NUCLEOTIDE SEQUENCE [LARGE SCALE GENOMIC DNA]</scope>
    <source>
        <strain evidence="7">CBS 568.67</strain>
    </source>
</reference>
<dbReference type="PANTHER" id="PTHR45703:SF36">
    <property type="entry name" value="DYNEIN HEAVY CHAIN, CYTOPLASMIC"/>
    <property type="match status" value="1"/>
</dbReference>
<reference evidence="6" key="2">
    <citation type="submission" date="2019-06" db="EMBL/GenBank/DDBJ databases">
        <title>Genomics analysis of Aphanomyces spp. identifies a new class of oomycete effector associated with host adaptation.</title>
        <authorList>
            <person name="Gaulin E."/>
        </authorList>
    </citation>
    <scope>NUCLEOTIDE SEQUENCE</scope>
    <source>
        <strain evidence="6">CBS 578.67</strain>
    </source>
</reference>
<feature type="coiled-coil region" evidence="3">
    <location>
        <begin position="3192"/>
        <end position="3226"/>
    </location>
</feature>
<dbReference type="InterPro" id="IPR024317">
    <property type="entry name" value="Dynein_heavy_chain_D4_dom"/>
</dbReference>
<feature type="region of interest" description="Disordered" evidence="4">
    <location>
        <begin position="93"/>
        <end position="123"/>
    </location>
</feature>
<keyword evidence="1" id="KW-0106">Calcium</keyword>
<dbReference type="EMBL" id="CAADRA010005469">
    <property type="protein sequence ID" value="VFT90229.1"/>
    <property type="molecule type" value="Genomic_DNA"/>
</dbReference>
<dbReference type="SUPFAM" id="SSF52540">
    <property type="entry name" value="P-loop containing nucleoside triphosphate hydrolases"/>
    <property type="match status" value="2"/>
</dbReference>
<dbReference type="Pfam" id="PF12774">
    <property type="entry name" value="AAA_6"/>
    <property type="match status" value="1"/>
</dbReference>
<dbReference type="Pfam" id="PF12777">
    <property type="entry name" value="MT"/>
    <property type="match status" value="1"/>
</dbReference>
<dbReference type="Gene3D" id="1.20.920.20">
    <property type="match status" value="1"/>
</dbReference>
<evidence type="ECO:0000313" key="7">
    <source>
        <dbReference type="EMBL" id="VFT90229.1"/>
    </source>
</evidence>
<sequence length="3963" mass="447749">MAGRKEEAMRQSERVSNHLPTPEERMLQRGELPRTFASLRRRPDRSHRPVSAGPCTSSFTNQSHDNYLAPQLLLVSPTNGLDSAISGLMSPATNKRARAASAAPTRPANQSNPHMLRPKSSTAQRKIVTKEATGALAGPLLQACMANNQYTTSPEVHSSPGDKAAAIGAYQMTPSRPNNNDLEEVSRFKALRPQSAAATKCLTKRAIRPQTAATTSKRSKPTSPPMLAHPISYPIAVSDIPQHLNVSMVEKVTELELSTAVMVSTPGGSPKTKYWSPPKHFSSMRQTPMKSPTKGDSLRINSTLSLNKNPINEQFTPASDNIEEWMQRKEEEQQRIYNQPHAKNPENFKYAVPAHHFDRAAPYDPYTITYVPFHTVYAMNDDNIHGLKFTDDEKLIDQHVLCDFYVMDSKNVLYYNKEQGSVSFQSLEEWERERQNFQKIKQLPLFNTYRRIKAMKCWKSHYIRCKAERYKEALMDLLYFCKPIFFTTMVHIQNKLVHLHELLLFRMEQGTVMPPKEFQTRQKHYVQELGQQFVTLCEEIREMLVAVSHKYLSQYSSTDSVIKYADVSLTSRKSTAFHMDQFFGSLHKKAPQTSLPSCIEENTELDLVAIRAELQRSRVRAKARETLKEKPTLEAIKWSVAAVKRARCNELTRFIRRVDFMLLDAFHGAINRSAAVLGQLLETGAGKASSLLLSKEAYMRAYHRFDIYGNGALDCTQITRLLHHVFDGKLTDSALEERVDLFISVFDENGDGDVSIEEFSTGLDVVLDVERMQQFDASANSIYETTRLAHTNLFTPVPLFEVNLLFQDGLCFEPPLKSVQEAIETSLRGFFDANDHIQRLILHPTIVPVLNFSDQVRTFQMDKSSATEESISIPHDSRVSLILFERASQDQYYMHICEQIFDIVKGSICGCQAYANCFQPLCDEFKWNNDLDFDDIARQHLEGAYELDRIKDDIKKFMHQKFMLEDLVVSQDIQLIRVKTNDLKASLMPSPLRCLAELERILPILAERNISILLNYIESIATKIQRPPSRNLEAFVTYILNLKEINDELPTKDHQAAQITDYLQLITESGFHIPDQTQAVYDLVEPELSTLKSSVTNCMARRDTEIRENATLLSQHMEHLEANIAYLQTESCAEQLFQAETQAINALAFTGNLKQLSTQYGDKSKRFMYIRRLFNEFLPNVMPDLPNSQHHFETLPKLASDINLKHTMWSLILEGDQSISSWGELSLKNLPKHDMHELLNRLTDLQAILRIEFATSPVTARVGKLQVTLSKMASIIENLCNEHVEERHWQKLENKLRVVFQYEVEPENAEDQRCVCRQADISFKYLLSLNIEEKDGEVDEIVQEAVTEAAIGRNLNDAIKVWESKEIAFAFWTDTDTRDNIVLGDTTECMNMLEESDMLLQTIMGSSYIRPIQPLATKWKHELKEMIEIMTRLEECKQYWEHMEAFLSPEFIRALPGQVRAYTELDRTWKAMLDKLSKNPSLVRTARTQGLKEQLIQLSQGFEGIYKTLEGYLEIKRQSYPRFCTLSDGELAELISACRNPHNIHRYLPSCFPSIGHIEFDHEDKSMGIAAVHSPPSPFVEVIHLGKNLKARGYVEQWLSHVDRRLSERLQKMVKELVIYFSQMNSSQASWEMAFLNAFPVQCILVANDIVTSGLRYNEQNDPTWKKETIANEALKIKDLVYELHQHNVHPCVINILLLQQFYYRDKIQMAHEWTQLLQPHYVTTEDDVVLEIMDMKIPYGFAYHNPTQNHLVISPLTERYLFAIFNCVRYYQAGLISGPLSSGKTALVQQATVFLGRDMIQTFCTRHTSLKQIHRFVLGGITSCGTLLLRNVNTLVGPILQYLNTIVSTIMNSALSKKHVVVLDDRELAVDLGSMIMMTMPMSSPLVSQNHFHALSESMAVFSIVAPSVEYILNAIFFCHGFDRSLVLARKMSLIWHELRGVSGRFVESSAVNLFNLQTAKHCAFQVVAMKFLQPAKEETECLKDTLTNYFDKILVLSTDLRLHVGQFMKMLWLINDGFASGTKQEEDILNPDDVKPKSLFQSYIRAASNKQYFVLSDTTMHNVLSIKASLLSHKSIVLCGPQKSGKSTALKILASALNDLFVDVDRVTPGLPQFQQPPPDDARFIITKTLIPMSLSLSQLYGGSLEEASDECLFKSIMCGGVLCPFLPRKDGFKVNDTESLPPRLSSLITHRQRVWVVLDGALESAWAEHLLSLATCSHTSSLSSGLSQVALQGSDCSTVPSNVTIYFETVDLGQASPTIVLNSSLIYIRDAPVNFNNDIETKSASFKYLPLAKLCIMSTIAKFRAQPVVPPLVSDLLDKHLVQSSLLDRLLEIQAEGVMHVQLMPIQICQNVCNLIFSMLSVQPGVDYSLFTQGCKIDPNISTNEPLKSFKRQIELVIVWSLFWAFGATAAIQTKRLLSCSIQKEFEHLAETWQPCTPDICLSGLVLNLPASQFRRCRDILCAPNELKGKSPFSIFIPRVESTLVHLVSREILRSGTPLLVFGPTDSGSTACLVDFLQRMSVFASQGLTTLDEKRDGADVSDEASRISNLRLTTTMIISTLATKLKMKRHDNKLYRSGSTIKMPVVEKHGPPQRGPSDSANGSSASTLFGQGAFVTTYFQFNASTTTASLSNAVERVMQRERKYVYEPPPGKALVLLLDDLHLPSAIQCPSVHAWTRSLADLSLVYKRQEVKGQFVERTLISATSSGEYMATLHRSPGTCRSLLFSRFFPVHLNGMQAEDIYQIVSPVLLAHFERTDLQSRYPQAVRHQIANTLGITIDSFCKLRSAVGKPLAPLFRVSKLVTMLEYMMEAPPSSLPDLPAFLRLWRHELNRTFLDVALRVDLVEVVKGTVNAAFEAVCERAKTKPVAASDAIWIYFPHTFDDKQVFLQRVGSVENTLQTPEARAAAIGLGRRRCSVNKGTSRDWEAQGLERNSSTSGFADPKSTLQKAPTLKKLPFLQRTPSSTRQGSSTLRGQLQHRDSVSENEVGQQGRRQSSRSLQSGTLIDNAMWNHHTYGELVTGSVNWDEDFPRVYALLKKHVTRFNDSDEMELQAPMVLPMLRLCRLLGKPGGNVVLVGSPGHGKHSVAKMAAKAMDQKTMHFEALTDPAMTEASWSRVMKDVIHAAGVDELDVTFVVQNVDLMPDALLAQLDLVVNGREIPLLFSADEQEEMASRVKNEKMFDMTSAHAKEIEKLRLEIAVQKRQELKERREIVRKEVADSRESTNKTARERELDAMIAMEKELDIAGQEKIEALLSVQHSEMDDLVRTFEATVDVNTALVMATVKPSGVLSGTWNEILRSAARNVRVVLCCEASDIPHLIHRSPKLLARCDFCTMPLLAHETLEPLFVKKLDAAWKTFVEKEERMQSSVMLNSTELVHAHMVPMASLASRLHLSAAKVMLASSEAQKAIVSLHHMPIFVRSIFDEMKRLRVLMNHLMNRSRSFMDLHQNAIDQVDEAQVKYNAKSFEIQSALNQIDEYKMHLEKNQLEAETIRNTMKKHKADVDEQVKVTTDMDKATKHELKDALRTLDDANKCVANLDRRYIMEIKTFVNPPVLVHVVLNAMCVLFSVDPSWDNSKRLLGDVNFISSMLNYDKDNIPDAILSKLDPYLSNEMFNKAEVEKQSIAASTMVVWIIAINSYSRMRKLVKPKLDILEGAQAKLRSLVADFSECKKRLDDADKVSSDIEETIQARIEDKKQLEVDCHALNLFLTQGIEMLKLLATEQEFMSTHVASMLEYEATLVGEAVVSAAVKTYAGVFTPPSRHLLFEAWRGDVSSQTLRVHATHSIVHGYASQTIGLWMKAAGQFHSRHNQHTAYILAYAVPVVVLTSFSPHMESLLLNVMHVVGCNSLVTKSALDKDLGHVLESCMAMGQQLIVHDVTPALYHAVFRELVEWTTEWVDETEFVVYQGHNVPLKGHFRLILTTHCSSCDFGSDIYAVTVVDSHACWDEMEVCPNNLLCCL</sequence>
<evidence type="ECO:0000259" key="5">
    <source>
        <dbReference type="PROSITE" id="PS50222"/>
    </source>
</evidence>
<dbReference type="InterPro" id="IPR002048">
    <property type="entry name" value="EF_hand_dom"/>
</dbReference>
<dbReference type="GO" id="GO:0051959">
    <property type="term" value="F:dynein light intermediate chain binding"/>
    <property type="evidence" value="ECO:0007669"/>
    <property type="project" value="InterPro"/>
</dbReference>
<dbReference type="Gene3D" id="1.10.287.2620">
    <property type="match status" value="1"/>
</dbReference>
<dbReference type="Gene3D" id="3.20.180.20">
    <property type="entry name" value="Dynein heavy chain, N-terminal domain 2"/>
    <property type="match status" value="1"/>
</dbReference>
<dbReference type="InterPro" id="IPR042222">
    <property type="entry name" value="Dynein_2_N"/>
</dbReference>
<gene>
    <name evidence="7" type="primary">Aste57867_13390</name>
    <name evidence="6" type="ORF">As57867_013340</name>
    <name evidence="7" type="ORF">ASTE57867_13390</name>
</gene>
<name>A0A485KYB8_9STRA</name>
<dbReference type="InterPro" id="IPR042228">
    <property type="entry name" value="Dynein_linker_3"/>
</dbReference>
<evidence type="ECO:0000256" key="4">
    <source>
        <dbReference type="SAM" id="MobiDB-lite"/>
    </source>
</evidence>
<dbReference type="SUPFAM" id="SSF47473">
    <property type="entry name" value="EF-hand"/>
    <property type="match status" value="1"/>
</dbReference>
<dbReference type="Gene3D" id="1.20.140.100">
    <property type="entry name" value="Dynein heavy chain, N-terminal domain 2"/>
    <property type="match status" value="1"/>
</dbReference>
<dbReference type="GO" id="GO:0007018">
    <property type="term" value="P:microtubule-based movement"/>
    <property type="evidence" value="ECO:0007669"/>
    <property type="project" value="InterPro"/>
</dbReference>
<dbReference type="InterPro" id="IPR024743">
    <property type="entry name" value="Dynein_HC_stalk"/>
</dbReference>
<feature type="region of interest" description="Disordered" evidence="4">
    <location>
        <begin position="1"/>
        <end position="62"/>
    </location>
</feature>
<dbReference type="Pfam" id="PF08393">
    <property type="entry name" value="DHC_N2"/>
    <property type="match status" value="1"/>
</dbReference>
<dbReference type="GO" id="GO:0045505">
    <property type="term" value="F:dynein intermediate chain binding"/>
    <property type="evidence" value="ECO:0007669"/>
    <property type="project" value="InterPro"/>
</dbReference>
<dbReference type="EMBL" id="VJMH01005448">
    <property type="protein sequence ID" value="KAF0695870.1"/>
    <property type="molecule type" value="Genomic_DNA"/>
</dbReference>
<dbReference type="Gene3D" id="3.40.50.300">
    <property type="entry name" value="P-loop containing nucleotide triphosphate hydrolases"/>
    <property type="match status" value="5"/>
</dbReference>
<dbReference type="InterPro" id="IPR035699">
    <property type="entry name" value="AAA_6"/>
</dbReference>
<dbReference type="InterPro" id="IPR026983">
    <property type="entry name" value="DHC"/>
</dbReference>
<feature type="coiled-coil region" evidence="3">
    <location>
        <begin position="3471"/>
        <end position="3544"/>
    </location>
</feature>
<evidence type="ECO:0000313" key="6">
    <source>
        <dbReference type="EMBL" id="KAF0695870.1"/>
    </source>
</evidence>
<evidence type="ECO:0000256" key="3">
    <source>
        <dbReference type="SAM" id="Coils"/>
    </source>
</evidence>
<proteinExistence type="predicted"/>
<dbReference type="GO" id="GO:0030286">
    <property type="term" value="C:dynein complex"/>
    <property type="evidence" value="ECO:0007669"/>
    <property type="project" value="InterPro"/>
</dbReference>
<evidence type="ECO:0000256" key="2">
    <source>
        <dbReference type="ARBA" id="ARBA00023054"/>
    </source>
</evidence>
<dbReference type="GO" id="GO:0005524">
    <property type="term" value="F:ATP binding"/>
    <property type="evidence" value="ECO:0007669"/>
    <property type="project" value="InterPro"/>
</dbReference>